<dbReference type="Gene3D" id="3.40.50.300">
    <property type="entry name" value="P-loop containing nucleotide triphosphate hydrolases"/>
    <property type="match status" value="1"/>
</dbReference>
<feature type="region of interest" description="Disordered" evidence="1">
    <location>
        <begin position="461"/>
        <end position="488"/>
    </location>
</feature>
<dbReference type="Proteomes" id="UP001057291">
    <property type="component" value="Unassembled WGS sequence"/>
</dbReference>
<accession>A0AAV4LIF6</accession>
<dbReference type="GO" id="GO:0005524">
    <property type="term" value="F:ATP binding"/>
    <property type="evidence" value="ECO:0007669"/>
    <property type="project" value="InterPro"/>
</dbReference>
<dbReference type="InterPro" id="IPR050742">
    <property type="entry name" value="Helicase_Restrict-Modif_Enz"/>
</dbReference>
<evidence type="ECO:0000259" key="2">
    <source>
        <dbReference type="PROSITE" id="PS51192"/>
    </source>
</evidence>
<proteinExistence type="predicted"/>
<dbReference type="GO" id="GO:0003677">
    <property type="term" value="F:DNA binding"/>
    <property type="evidence" value="ECO:0007669"/>
    <property type="project" value="InterPro"/>
</dbReference>
<dbReference type="GO" id="GO:0016787">
    <property type="term" value="F:hydrolase activity"/>
    <property type="evidence" value="ECO:0007669"/>
    <property type="project" value="InterPro"/>
</dbReference>
<dbReference type="InterPro" id="IPR027417">
    <property type="entry name" value="P-loop_NTPase"/>
</dbReference>
<reference evidence="3" key="1">
    <citation type="journal article" date="2023" name="Int. J. Syst. Evol. Microbiol.">
        <title>Collibacillus ludicampi gen. nov., sp. nov., a new soil bacterium of the family Alicyclobacillaceae.</title>
        <authorList>
            <person name="Jojima T."/>
            <person name="Ioku Y."/>
            <person name="Fukuta Y."/>
            <person name="Shirasaka N."/>
            <person name="Matsumura Y."/>
            <person name="Mori M."/>
        </authorList>
    </citation>
    <scope>NUCLEOTIDE SEQUENCE</scope>
    <source>
        <strain evidence="3">TP075</strain>
    </source>
</reference>
<evidence type="ECO:0000313" key="3">
    <source>
        <dbReference type="EMBL" id="GIM47657.1"/>
    </source>
</evidence>
<keyword evidence="4" id="KW-1185">Reference proteome</keyword>
<dbReference type="PANTHER" id="PTHR47396">
    <property type="entry name" value="TYPE I RESTRICTION ENZYME ECOKI R PROTEIN"/>
    <property type="match status" value="1"/>
</dbReference>
<dbReference type="InterPro" id="IPR006935">
    <property type="entry name" value="Helicase/UvrB_N"/>
</dbReference>
<dbReference type="SMART" id="SM00487">
    <property type="entry name" value="DEXDc"/>
    <property type="match status" value="1"/>
</dbReference>
<dbReference type="GO" id="GO:0005829">
    <property type="term" value="C:cytosol"/>
    <property type="evidence" value="ECO:0007669"/>
    <property type="project" value="TreeGrafter"/>
</dbReference>
<name>A0AAV4LIF6_9BACL</name>
<dbReference type="SUPFAM" id="SSF52540">
    <property type="entry name" value="P-loop containing nucleoside triphosphate hydrolases"/>
    <property type="match status" value="2"/>
</dbReference>
<feature type="compositionally biased region" description="Low complexity" evidence="1">
    <location>
        <begin position="474"/>
        <end position="488"/>
    </location>
</feature>
<dbReference type="RefSeq" id="WP_282200612.1">
    <property type="nucleotide sequence ID" value="NZ_BOQE01000001.1"/>
</dbReference>
<comment type="caution">
    <text evidence="3">The sequence shown here is derived from an EMBL/GenBank/DDBJ whole genome shotgun (WGS) entry which is preliminary data.</text>
</comment>
<evidence type="ECO:0000256" key="1">
    <source>
        <dbReference type="SAM" id="MobiDB-lite"/>
    </source>
</evidence>
<dbReference type="Pfam" id="PF04851">
    <property type="entry name" value="ResIII"/>
    <property type="match status" value="1"/>
</dbReference>
<dbReference type="PANTHER" id="PTHR47396:SF1">
    <property type="entry name" value="ATP-DEPENDENT HELICASE IRC3-RELATED"/>
    <property type="match status" value="1"/>
</dbReference>
<dbReference type="EMBL" id="BOQE01000001">
    <property type="protein sequence ID" value="GIM47657.1"/>
    <property type="molecule type" value="Genomic_DNA"/>
</dbReference>
<gene>
    <name evidence="3" type="ORF">DNHGIG_32060</name>
</gene>
<feature type="domain" description="Helicase ATP-binding" evidence="2">
    <location>
        <begin position="41"/>
        <end position="219"/>
    </location>
</feature>
<evidence type="ECO:0000313" key="4">
    <source>
        <dbReference type="Proteomes" id="UP001057291"/>
    </source>
</evidence>
<sequence length="846" mass="95802">MNTVLKSFQQEAVNNAVAVLTECLSDLARLRLHPQYEQERHEIIIYKGTLLFEAPTGIGKTLMAGAVVEQLSVRHRILWFWFAPFSGLVEQAARTLRGEFSSLRVKDLSTDRNVQDLLSGDVFVTTWASVAVSDRNTRNARRKTERAPSVDALVAYAKAQGFHIGVIIDEAHHGFLKQSQAFSFYKDVLAPDVTILVTATPKDSDVEAFRRRNQLEHIYHISISRQQGVAARLLKDGVKVAVFKAEDEMRGLIDFQKTALYSGVETHRELKRQLAAAGVPMVPLLLVQADSEEGSIETITQWLKDCGFRDEQIRSHTAQEPDPHLLSIAHDETVEVLIFKLAVATGFDAPRAFTLVSMRTARDADFGLQIVGRILRVDRRLQRLPSIPEPLRYGYVFLADQRGQTGLLSAAERINSIRDELSPAAPVISVVAVDPLSNPGLPQPYIYTEREQMILPLPEFVPGRRSESAKTTSEEGASGSSSGLSSENETSLENLLLGALGLFDTDESTNTSSLYSGQSTLSPSQSLPRHHLYTYRLRGDLNFPKQFKKAVVSLNHGSIMRDIVARFPFDEKVLAITQRSATNILMEELEIFERRKEAPKVIQAILAQAELDKLAQVTLFEADPNGMVDVRDLHKALEERLREEFSRAGWLHMLDPQSVRDSLHKILALRPNALRKAIDEALYNHIEVIDAQPIPDEIHSAMPLDPSRLNVYGVYPDDLNTWEREFAEKLDSDVTNTVKWWHRNPPRKQWSVSLPLPGQPNFYPDFVVGVRNRIKGDGILLIETKREYNDDRGNAQTKAQAEHPVYKRVMMVYWQKEEKWYVVEYDPITDKNFLSREFRYELMTVY</sequence>
<organism evidence="3 4">
    <name type="scientific">Collibacillus ludicampi</name>
    <dbReference type="NCBI Taxonomy" id="2771369"/>
    <lineage>
        <taxon>Bacteria</taxon>
        <taxon>Bacillati</taxon>
        <taxon>Bacillota</taxon>
        <taxon>Bacilli</taxon>
        <taxon>Bacillales</taxon>
        <taxon>Alicyclobacillaceae</taxon>
        <taxon>Collibacillus</taxon>
    </lineage>
</organism>
<dbReference type="InterPro" id="IPR014001">
    <property type="entry name" value="Helicase_ATP-bd"/>
</dbReference>
<dbReference type="AlphaFoldDB" id="A0AAV4LIF6"/>
<protein>
    <recommendedName>
        <fullName evidence="2">Helicase ATP-binding domain-containing protein</fullName>
    </recommendedName>
</protein>
<dbReference type="PROSITE" id="PS51192">
    <property type="entry name" value="HELICASE_ATP_BIND_1"/>
    <property type="match status" value="1"/>
</dbReference>